<evidence type="ECO:0000259" key="5">
    <source>
        <dbReference type="PROSITE" id="PS50011"/>
    </source>
</evidence>
<evidence type="ECO:0000256" key="1">
    <source>
        <dbReference type="ARBA" id="ARBA00022679"/>
    </source>
</evidence>
<proteinExistence type="predicted"/>
<evidence type="ECO:0000256" key="4">
    <source>
        <dbReference type="ARBA" id="ARBA00022840"/>
    </source>
</evidence>
<organism evidence="6 7">
    <name type="scientific">Lacimicrobium alkaliphilum</name>
    <dbReference type="NCBI Taxonomy" id="1526571"/>
    <lineage>
        <taxon>Bacteria</taxon>
        <taxon>Pseudomonadati</taxon>
        <taxon>Pseudomonadota</taxon>
        <taxon>Gammaproteobacteria</taxon>
        <taxon>Alteromonadales</taxon>
        <taxon>Alteromonadaceae</taxon>
        <taxon>Lacimicrobium</taxon>
    </lineage>
</organism>
<dbReference type="InterPro" id="IPR011009">
    <property type="entry name" value="Kinase-like_dom_sf"/>
</dbReference>
<dbReference type="Pfam" id="PF13181">
    <property type="entry name" value="TPR_8"/>
    <property type="match status" value="1"/>
</dbReference>
<dbReference type="SMART" id="SM00028">
    <property type="entry name" value="TPR"/>
    <property type="match status" value="5"/>
</dbReference>
<dbReference type="PANTHER" id="PTHR43289">
    <property type="entry name" value="MITOGEN-ACTIVATED PROTEIN KINASE KINASE KINASE 20-RELATED"/>
    <property type="match status" value="1"/>
</dbReference>
<evidence type="ECO:0000313" key="6">
    <source>
        <dbReference type="EMBL" id="ALS97425.1"/>
    </source>
</evidence>
<dbReference type="Pfam" id="PF00069">
    <property type="entry name" value="Pkinase"/>
    <property type="match status" value="1"/>
</dbReference>
<dbReference type="EMBL" id="CP013650">
    <property type="protein sequence ID" value="ALS97425.1"/>
    <property type="molecule type" value="Genomic_DNA"/>
</dbReference>
<evidence type="ECO:0000256" key="3">
    <source>
        <dbReference type="ARBA" id="ARBA00022777"/>
    </source>
</evidence>
<keyword evidence="2" id="KW-0547">Nucleotide-binding</keyword>
<accession>A0A0U3AFG6</accession>
<evidence type="ECO:0000313" key="7">
    <source>
        <dbReference type="Proteomes" id="UP000068447"/>
    </source>
</evidence>
<dbReference type="Gene3D" id="1.10.510.10">
    <property type="entry name" value="Transferase(Phosphotransferase) domain 1"/>
    <property type="match status" value="1"/>
</dbReference>
<reference evidence="6 7" key="1">
    <citation type="submission" date="2015-12" db="EMBL/GenBank/DDBJ databases">
        <title>Complete genome of Lacimicrobium alkaliphilum KCTC 32984.</title>
        <authorList>
            <person name="Kim S.-G."/>
            <person name="Lee Y.-J."/>
        </authorList>
    </citation>
    <scope>NUCLEOTIDE SEQUENCE [LARGE SCALE GENOMIC DNA]</scope>
    <source>
        <strain evidence="6 7">YelD216</strain>
    </source>
</reference>
<dbReference type="GO" id="GO:0005524">
    <property type="term" value="F:ATP binding"/>
    <property type="evidence" value="ECO:0007669"/>
    <property type="project" value="UniProtKB-KW"/>
</dbReference>
<dbReference type="Proteomes" id="UP000068447">
    <property type="component" value="Chromosome"/>
</dbReference>
<dbReference type="PANTHER" id="PTHR43289:SF34">
    <property type="entry name" value="SERINE_THREONINE-PROTEIN KINASE YBDM-RELATED"/>
    <property type="match status" value="1"/>
</dbReference>
<evidence type="ECO:0000256" key="2">
    <source>
        <dbReference type="ARBA" id="ARBA00022741"/>
    </source>
</evidence>
<sequence length="731" mass="82287">MTGGGNISPTPQLGGLAAAQAMLGNRIAGFSLDKVLAVSHQSWVFLALKTEDNVRQQVVVKLLPPSTFSALQQQLFEREKQLLASLSHPGIAAFIDAGRADSGCSYIVMEYIEGTDIRRYCDSKRLSVSQRVQMIVKVLDILKFAHSRLIIHRDLKPSNILVTEDGYIKLLDFGIGKLIDDVNDERADNTLIFTPQYAAPEQLCNQRVSAATDIYQLGHVLYKLLAGAPAFDVGEGNIAELYQAILKSDPPPPSLRFRRLASGLGKRRIARRRQSSIGDLSKTLDADLDKITLKAIEKQQERRYLTTDAFSQDLHNWLEGRPISLSHHLWTYRLRKYIWRHRQVVGVSVLFLLLLAGGLINHLSRLQQAQQQTALQARKAEDVASFLTDMLLMMDVSLDDAALPSMADLVDYAGERLNEAKDMQEDVRARLAVIVANAQGRLQQYEQARQTLETHTGILAWLNDDDRIADARVALEYAEAIYDAGNYQQTRKILDKIKLGSLSLSFPLDYQLYKLDAEVSRKEGDYEQALASARRARRLLVEHRGDDQAGRDINNLLGGILINLRLYEQATEAFEQSLALSRKMGQQRAFGTLVIQSNMAILYNITGNTERAEELVRDSLDKMREFFPERFSNIASLLNTYAVVLKNKGDIDAAIGQVKQAIDIYQRHYGPDYAKLVSPYSNLSEWYRLQQQCDRAQVAYEQAARINNLAFPDKPLPGFDCYSDVTDETIY</sequence>
<dbReference type="Pfam" id="PF13424">
    <property type="entry name" value="TPR_12"/>
    <property type="match status" value="1"/>
</dbReference>
<name>A0A0U3AFG6_9ALTE</name>
<dbReference type="Gene3D" id="3.30.200.20">
    <property type="entry name" value="Phosphorylase Kinase, domain 1"/>
    <property type="match status" value="1"/>
</dbReference>
<dbReference type="InterPro" id="IPR011990">
    <property type="entry name" value="TPR-like_helical_dom_sf"/>
</dbReference>
<dbReference type="InterPro" id="IPR019734">
    <property type="entry name" value="TPR_rpt"/>
</dbReference>
<gene>
    <name evidence="6" type="ORF">AT746_03470</name>
</gene>
<dbReference type="InterPro" id="IPR000719">
    <property type="entry name" value="Prot_kinase_dom"/>
</dbReference>
<keyword evidence="1" id="KW-0808">Transferase</keyword>
<dbReference type="PROSITE" id="PS00108">
    <property type="entry name" value="PROTEIN_KINASE_ST"/>
    <property type="match status" value="1"/>
</dbReference>
<dbReference type="GO" id="GO:0004674">
    <property type="term" value="F:protein serine/threonine kinase activity"/>
    <property type="evidence" value="ECO:0007669"/>
    <property type="project" value="TreeGrafter"/>
</dbReference>
<dbReference type="InterPro" id="IPR008271">
    <property type="entry name" value="Ser/Thr_kinase_AS"/>
</dbReference>
<dbReference type="CDD" id="cd14014">
    <property type="entry name" value="STKc_PknB_like"/>
    <property type="match status" value="1"/>
</dbReference>
<feature type="domain" description="Protein kinase" evidence="5">
    <location>
        <begin position="30"/>
        <end position="318"/>
    </location>
</feature>
<keyword evidence="4" id="KW-0067">ATP-binding</keyword>
<dbReference type="STRING" id="1526571.AT746_03470"/>
<keyword evidence="3" id="KW-0418">Kinase</keyword>
<dbReference type="SUPFAM" id="SSF56112">
    <property type="entry name" value="Protein kinase-like (PK-like)"/>
    <property type="match status" value="1"/>
</dbReference>
<protein>
    <recommendedName>
        <fullName evidence="5">Protein kinase domain-containing protein</fullName>
    </recommendedName>
</protein>
<dbReference type="SUPFAM" id="SSF48452">
    <property type="entry name" value="TPR-like"/>
    <property type="match status" value="1"/>
</dbReference>
<dbReference type="Gene3D" id="1.25.40.10">
    <property type="entry name" value="Tetratricopeptide repeat domain"/>
    <property type="match status" value="1"/>
</dbReference>
<keyword evidence="7" id="KW-1185">Reference proteome</keyword>
<dbReference type="SMART" id="SM00220">
    <property type="entry name" value="S_TKc"/>
    <property type="match status" value="1"/>
</dbReference>
<dbReference type="AlphaFoldDB" id="A0A0U3AFG6"/>
<dbReference type="KEGG" id="lal:AT746_03470"/>
<dbReference type="PROSITE" id="PS50011">
    <property type="entry name" value="PROTEIN_KINASE_DOM"/>
    <property type="match status" value="1"/>
</dbReference>